<evidence type="ECO:0000313" key="4">
    <source>
        <dbReference type="Proteomes" id="UP001195483"/>
    </source>
</evidence>
<keyword evidence="4" id="KW-1185">Reference proteome</keyword>
<sequence length="253" mass="28240">MTVITTPEKSSTDPVTTPTTSKSTKTTSVSGEKMNNSTTVKTVTTPKRSSSEPATTPTTSTSTITTFVSVLTPIVSIIAVVSLTVVCWRRRNEKATVHVQAPKEKTTKHVVPRDPEGHETLHQPNENYQSHASSDTFKENNVPCSANKMNLYDTANFNIDDGTYDVTFSVNNPIRAVQANSYDHVRLKKTNDGKYDHVDLQDQNNTAYELDTYDKTNALTLDNTQYNTFQEKFKPHQQFKANVYDAANFHPTK</sequence>
<reference evidence="3" key="1">
    <citation type="journal article" date="2021" name="Genome Biol. Evol.">
        <title>A High-Quality Reference Genome for a Parasitic Bivalve with Doubly Uniparental Inheritance (Bivalvia: Unionida).</title>
        <authorList>
            <person name="Smith C.H."/>
        </authorList>
    </citation>
    <scope>NUCLEOTIDE SEQUENCE</scope>
    <source>
        <strain evidence="3">CHS0354</strain>
    </source>
</reference>
<dbReference type="Proteomes" id="UP001195483">
    <property type="component" value="Unassembled WGS sequence"/>
</dbReference>
<feature type="compositionally biased region" description="Low complexity" evidence="1">
    <location>
        <begin position="51"/>
        <end position="60"/>
    </location>
</feature>
<protein>
    <submittedName>
        <fullName evidence="3">Uncharacterized protein</fullName>
    </submittedName>
</protein>
<dbReference type="AlphaFoldDB" id="A0AAE0RZA8"/>
<accession>A0AAE0RZA8</accession>
<organism evidence="3 4">
    <name type="scientific">Potamilus streckersoni</name>
    <dbReference type="NCBI Taxonomy" id="2493646"/>
    <lineage>
        <taxon>Eukaryota</taxon>
        <taxon>Metazoa</taxon>
        <taxon>Spiralia</taxon>
        <taxon>Lophotrochozoa</taxon>
        <taxon>Mollusca</taxon>
        <taxon>Bivalvia</taxon>
        <taxon>Autobranchia</taxon>
        <taxon>Heteroconchia</taxon>
        <taxon>Palaeoheterodonta</taxon>
        <taxon>Unionida</taxon>
        <taxon>Unionoidea</taxon>
        <taxon>Unionidae</taxon>
        <taxon>Ambleminae</taxon>
        <taxon>Lampsilini</taxon>
        <taxon>Potamilus</taxon>
    </lineage>
</organism>
<reference evidence="3" key="3">
    <citation type="submission" date="2023-05" db="EMBL/GenBank/DDBJ databases">
        <authorList>
            <person name="Smith C.H."/>
        </authorList>
    </citation>
    <scope>NUCLEOTIDE SEQUENCE</scope>
    <source>
        <strain evidence="3">CHS0354</strain>
        <tissue evidence="3">Mantle</tissue>
    </source>
</reference>
<feature type="compositionally biased region" description="Low complexity" evidence="1">
    <location>
        <begin position="12"/>
        <end position="30"/>
    </location>
</feature>
<dbReference type="EMBL" id="JAEAOA010000750">
    <property type="protein sequence ID" value="KAK3582085.1"/>
    <property type="molecule type" value="Genomic_DNA"/>
</dbReference>
<reference evidence="3" key="2">
    <citation type="journal article" date="2021" name="Genome Biol. Evol.">
        <title>Developing a high-quality reference genome for a parasitic bivalve with doubly uniparental inheritance (Bivalvia: Unionida).</title>
        <authorList>
            <person name="Smith C.H."/>
        </authorList>
    </citation>
    <scope>NUCLEOTIDE SEQUENCE</scope>
    <source>
        <strain evidence="3">CHS0354</strain>
        <tissue evidence="3">Mantle</tissue>
    </source>
</reference>
<keyword evidence="2" id="KW-0812">Transmembrane</keyword>
<name>A0AAE0RZA8_9BIVA</name>
<feature type="region of interest" description="Disordered" evidence="1">
    <location>
        <begin position="1"/>
        <end position="60"/>
    </location>
</feature>
<keyword evidence="2" id="KW-1133">Transmembrane helix</keyword>
<evidence type="ECO:0000313" key="3">
    <source>
        <dbReference type="EMBL" id="KAK3582085.1"/>
    </source>
</evidence>
<gene>
    <name evidence="3" type="ORF">CHS0354_012391</name>
</gene>
<keyword evidence="2" id="KW-0472">Membrane</keyword>
<evidence type="ECO:0000256" key="2">
    <source>
        <dbReference type="SAM" id="Phobius"/>
    </source>
</evidence>
<proteinExistence type="predicted"/>
<feature type="region of interest" description="Disordered" evidence="1">
    <location>
        <begin position="98"/>
        <end position="137"/>
    </location>
</feature>
<comment type="caution">
    <text evidence="3">The sequence shown here is derived from an EMBL/GenBank/DDBJ whole genome shotgun (WGS) entry which is preliminary data.</text>
</comment>
<feature type="compositionally biased region" description="Polar residues" evidence="1">
    <location>
        <begin position="33"/>
        <end position="48"/>
    </location>
</feature>
<feature type="compositionally biased region" description="Polar residues" evidence="1">
    <location>
        <begin position="122"/>
        <end position="135"/>
    </location>
</feature>
<feature type="transmembrane region" description="Helical" evidence="2">
    <location>
        <begin position="67"/>
        <end position="88"/>
    </location>
</feature>
<feature type="compositionally biased region" description="Basic and acidic residues" evidence="1">
    <location>
        <begin position="98"/>
        <end position="121"/>
    </location>
</feature>
<evidence type="ECO:0000256" key="1">
    <source>
        <dbReference type="SAM" id="MobiDB-lite"/>
    </source>
</evidence>